<evidence type="ECO:0000313" key="2">
    <source>
        <dbReference type="EMBL" id="PTQ35659.1"/>
    </source>
</evidence>
<dbReference type="EMBL" id="KZ772741">
    <property type="protein sequence ID" value="PTQ35659.1"/>
    <property type="molecule type" value="Genomic_DNA"/>
</dbReference>
<accession>A0A2R6WP80</accession>
<evidence type="ECO:0000313" key="3">
    <source>
        <dbReference type="Proteomes" id="UP000244005"/>
    </source>
</evidence>
<protein>
    <submittedName>
        <fullName evidence="2">Uncharacterized protein</fullName>
    </submittedName>
</protein>
<dbReference type="Gramene" id="Mp2g23590.1">
    <property type="protein sequence ID" value="Mp2g23590.1.cds"/>
    <property type="gene ID" value="Mp2g23590"/>
</dbReference>
<feature type="compositionally biased region" description="Polar residues" evidence="1">
    <location>
        <begin position="230"/>
        <end position="241"/>
    </location>
</feature>
<gene>
    <name evidence="2" type="ORF">MARPO_0069s0008</name>
</gene>
<reference evidence="3" key="1">
    <citation type="journal article" date="2017" name="Cell">
        <title>Insights into land plant evolution garnered from the Marchantia polymorpha genome.</title>
        <authorList>
            <person name="Bowman J.L."/>
            <person name="Kohchi T."/>
            <person name="Yamato K.T."/>
            <person name="Jenkins J."/>
            <person name="Shu S."/>
            <person name="Ishizaki K."/>
            <person name="Yamaoka S."/>
            <person name="Nishihama R."/>
            <person name="Nakamura Y."/>
            <person name="Berger F."/>
            <person name="Adam C."/>
            <person name="Aki S.S."/>
            <person name="Althoff F."/>
            <person name="Araki T."/>
            <person name="Arteaga-Vazquez M.A."/>
            <person name="Balasubrmanian S."/>
            <person name="Barry K."/>
            <person name="Bauer D."/>
            <person name="Boehm C.R."/>
            <person name="Briginshaw L."/>
            <person name="Caballero-Perez J."/>
            <person name="Catarino B."/>
            <person name="Chen F."/>
            <person name="Chiyoda S."/>
            <person name="Chovatia M."/>
            <person name="Davies K.M."/>
            <person name="Delmans M."/>
            <person name="Demura T."/>
            <person name="Dierschke T."/>
            <person name="Dolan L."/>
            <person name="Dorantes-Acosta A.E."/>
            <person name="Eklund D.M."/>
            <person name="Florent S.N."/>
            <person name="Flores-Sandoval E."/>
            <person name="Fujiyama A."/>
            <person name="Fukuzawa H."/>
            <person name="Galik B."/>
            <person name="Grimanelli D."/>
            <person name="Grimwood J."/>
            <person name="Grossniklaus U."/>
            <person name="Hamada T."/>
            <person name="Haseloff J."/>
            <person name="Hetherington A.J."/>
            <person name="Higo A."/>
            <person name="Hirakawa Y."/>
            <person name="Hundley H.N."/>
            <person name="Ikeda Y."/>
            <person name="Inoue K."/>
            <person name="Inoue S.I."/>
            <person name="Ishida S."/>
            <person name="Jia Q."/>
            <person name="Kakita M."/>
            <person name="Kanazawa T."/>
            <person name="Kawai Y."/>
            <person name="Kawashima T."/>
            <person name="Kennedy M."/>
            <person name="Kinose K."/>
            <person name="Kinoshita T."/>
            <person name="Kohara Y."/>
            <person name="Koide E."/>
            <person name="Komatsu K."/>
            <person name="Kopischke S."/>
            <person name="Kubo M."/>
            <person name="Kyozuka J."/>
            <person name="Lagercrantz U."/>
            <person name="Lin S.S."/>
            <person name="Lindquist E."/>
            <person name="Lipzen A.M."/>
            <person name="Lu C.W."/>
            <person name="De Luna E."/>
            <person name="Martienssen R.A."/>
            <person name="Minamino N."/>
            <person name="Mizutani M."/>
            <person name="Mizutani M."/>
            <person name="Mochizuki N."/>
            <person name="Monte I."/>
            <person name="Mosher R."/>
            <person name="Nagasaki H."/>
            <person name="Nakagami H."/>
            <person name="Naramoto S."/>
            <person name="Nishitani K."/>
            <person name="Ohtani M."/>
            <person name="Okamoto T."/>
            <person name="Okumura M."/>
            <person name="Phillips J."/>
            <person name="Pollak B."/>
            <person name="Reinders A."/>
            <person name="Rovekamp M."/>
            <person name="Sano R."/>
            <person name="Sawa S."/>
            <person name="Schmid M.W."/>
            <person name="Shirakawa M."/>
            <person name="Solano R."/>
            <person name="Spunde A."/>
            <person name="Suetsugu N."/>
            <person name="Sugano S."/>
            <person name="Sugiyama A."/>
            <person name="Sun R."/>
            <person name="Suzuki Y."/>
            <person name="Takenaka M."/>
            <person name="Takezawa D."/>
            <person name="Tomogane H."/>
            <person name="Tsuzuki M."/>
            <person name="Ueda T."/>
            <person name="Umeda M."/>
            <person name="Ward J.M."/>
            <person name="Watanabe Y."/>
            <person name="Yazaki K."/>
            <person name="Yokoyama R."/>
            <person name="Yoshitake Y."/>
            <person name="Yotsui I."/>
            <person name="Zachgo S."/>
            <person name="Schmutz J."/>
        </authorList>
    </citation>
    <scope>NUCLEOTIDE SEQUENCE [LARGE SCALE GENOMIC DNA]</scope>
    <source>
        <strain evidence="3">Tak-1</strain>
    </source>
</reference>
<feature type="region of interest" description="Disordered" evidence="1">
    <location>
        <begin position="168"/>
        <end position="247"/>
    </location>
</feature>
<dbReference type="AlphaFoldDB" id="A0A2R6WP80"/>
<evidence type="ECO:0000256" key="1">
    <source>
        <dbReference type="SAM" id="MobiDB-lite"/>
    </source>
</evidence>
<dbReference type="Proteomes" id="UP000244005">
    <property type="component" value="Unassembled WGS sequence"/>
</dbReference>
<organism evidence="2 3">
    <name type="scientific">Marchantia polymorpha</name>
    <name type="common">Common liverwort</name>
    <name type="synonym">Marchantia aquatica</name>
    <dbReference type="NCBI Taxonomy" id="3197"/>
    <lineage>
        <taxon>Eukaryota</taxon>
        <taxon>Viridiplantae</taxon>
        <taxon>Streptophyta</taxon>
        <taxon>Embryophyta</taxon>
        <taxon>Marchantiophyta</taxon>
        <taxon>Marchantiopsida</taxon>
        <taxon>Marchantiidae</taxon>
        <taxon>Marchantiales</taxon>
        <taxon>Marchantiaceae</taxon>
        <taxon>Marchantia</taxon>
    </lineage>
</organism>
<name>A0A2R6WP80_MARPO</name>
<feature type="compositionally biased region" description="Basic and acidic residues" evidence="1">
    <location>
        <begin position="83"/>
        <end position="93"/>
    </location>
</feature>
<feature type="region of interest" description="Disordered" evidence="1">
    <location>
        <begin position="79"/>
        <end position="140"/>
    </location>
</feature>
<proteinExistence type="predicted"/>
<sequence length="247" mass="27208">MLALFVDGWLAASRTSKGRGRLISTTNPQPNVKPRLPLTSKVDDGRAAKESPTINDSGRHRRLCASRSMGPTARMQANMVGKEGQRSLDESRFRTPSRGGNGLSPVPGPWGPRSRSGRPSDAAMEREPENFPCSGGLARRFNDSQEPAVTCGWTDAVRREPRCFCGRRAVAGPPARGRRSEVVAGPRSESREGGGERTSMPRALAWRALAGQETTRRRRRRRRERFWPYTSHSTLANSTELDQAEAA</sequence>
<keyword evidence="3" id="KW-1185">Reference proteome</keyword>
<feature type="region of interest" description="Disordered" evidence="1">
    <location>
        <begin position="20"/>
        <end position="62"/>
    </location>
</feature>